<dbReference type="EMBL" id="JBHTIM010000001">
    <property type="protein sequence ID" value="MFD0780458.1"/>
    <property type="molecule type" value="Genomic_DNA"/>
</dbReference>
<keyword evidence="1" id="KW-0472">Membrane</keyword>
<feature type="transmembrane region" description="Helical" evidence="1">
    <location>
        <begin position="313"/>
        <end position="333"/>
    </location>
</feature>
<reference evidence="3" key="1">
    <citation type="journal article" date="2019" name="Int. J. Syst. Evol. Microbiol.">
        <title>The Global Catalogue of Microorganisms (GCM) 10K type strain sequencing project: providing services to taxonomists for standard genome sequencing and annotation.</title>
        <authorList>
            <consortium name="The Broad Institute Genomics Platform"/>
            <consortium name="The Broad Institute Genome Sequencing Center for Infectious Disease"/>
            <person name="Wu L."/>
            <person name="Ma J."/>
        </authorList>
    </citation>
    <scope>NUCLEOTIDE SEQUENCE [LARGE SCALE GENOMIC DNA]</scope>
    <source>
        <strain evidence="3">CCUG 50754</strain>
    </source>
</reference>
<feature type="transmembrane region" description="Helical" evidence="1">
    <location>
        <begin position="123"/>
        <end position="147"/>
    </location>
</feature>
<feature type="transmembrane region" description="Helical" evidence="1">
    <location>
        <begin position="279"/>
        <end position="301"/>
    </location>
</feature>
<dbReference type="Proteomes" id="UP001597042">
    <property type="component" value="Unassembled WGS sequence"/>
</dbReference>
<dbReference type="Pfam" id="PF04087">
    <property type="entry name" value="DUF389"/>
    <property type="match status" value="1"/>
</dbReference>
<organism evidence="2 3">
    <name type="scientific">Microbacterium koreense</name>
    <dbReference type="NCBI Taxonomy" id="323761"/>
    <lineage>
        <taxon>Bacteria</taxon>
        <taxon>Bacillati</taxon>
        <taxon>Actinomycetota</taxon>
        <taxon>Actinomycetes</taxon>
        <taxon>Micrococcales</taxon>
        <taxon>Microbacteriaceae</taxon>
        <taxon>Microbacterium</taxon>
    </lineage>
</organism>
<feature type="transmembrane region" description="Helical" evidence="1">
    <location>
        <begin position="36"/>
        <end position="54"/>
    </location>
</feature>
<feature type="transmembrane region" description="Helical" evidence="1">
    <location>
        <begin position="353"/>
        <end position="371"/>
    </location>
</feature>
<name>A0ABW2ZPF9_9MICO</name>
<comment type="caution">
    <text evidence="2">The sequence shown here is derived from an EMBL/GenBank/DDBJ whole genome shotgun (WGS) entry which is preliminary data.</text>
</comment>
<feature type="transmembrane region" description="Helical" evidence="1">
    <location>
        <begin position="180"/>
        <end position="202"/>
    </location>
</feature>
<proteinExistence type="predicted"/>
<feature type="transmembrane region" description="Helical" evidence="1">
    <location>
        <begin position="411"/>
        <end position="435"/>
    </location>
</feature>
<keyword evidence="1" id="KW-1133">Transmembrane helix</keyword>
<sequence length="561" mass="57914">MASDEQVDDENLTASTASTDVRAQVRRIIAALSNTVALRGLIAVGAGTVILLLPNATTRLVTGLVIALLAASALMDLWYAVTGHRWFGRRISRWLAAPRGVAVLGLAAIMGFLAYVGGGETTLTIAVGVVGIYIGLRGVIAIISALIRRRERDPLPGLAGGALAIVVGVLAYLVPGSIVSSVIVAAAVGAIVLGLILIAWTLRHTIERSHLDPATATLPQVLWNWIEASDVGRKTRAEQASGLYFENPEKLTKLGTWWVMLVLSVAIATFAVLADSTAVIIGAMLVAPLMTPILGLAGALVNGWGRRAFHSGGLVLAGAVVAIVLAYGITAWAPVAISFSTNAQIVSRVNPNTIDMLIAIAAGAAGAFATVNARVASGIAGVAIAVALVPPLAVVGVSLNGGRFDDAAGATLLFLTNFVAIVLSAAAVFVLTGFARPFALRNRPRQLLKTVTPFLVLAGIILLPLMTASEGQLQSQSRERDVQNTVEDWLGDDTEFIITSVSVDGSTIDVTITGPGDPPAPAALHDALQESVGDSVTLDLTVAPVVVTVIPADGDDDPNGP</sequence>
<dbReference type="InterPro" id="IPR005240">
    <property type="entry name" value="DUF389"/>
</dbReference>
<feature type="transmembrane region" description="Helical" evidence="1">
    <location>
        <begin position="60"/>
        <end position="79"/>
    </location>
</feature>
<feature type="transmembrane region" description="Helical" evidence="1">
    <location>
        <begin position="254"/>
        <end position="273"/>
    </location>
</feature>
<feature type="transmembrane region" description="Helical" evidence="1">
    <location>
        <begin position="447"/>
        <end position="466"/>
    </location>
</feature>
<protein>
    <submittedName>
        <fullName evidence="2">DUF389 domain-containing protein</fullName>
    </submittedName>
</protein>
<feature type="transmembrane region" description="Helical" evidence="1">
    <location>
        <begin position="378"/>
        <end position="399"/>
    </location>
</feature>
<evidence type="ECO:0000313" key="2">
    <source>
        <dbReference type="EMBL" id="MFD0780458.1"/>
    </source>
</evidence>
<feature type="transmembrane region" description="Helical" evidence="1">
    <location>
        <begin position="100"/>
        <end position="117"/>
    </location>
</feature>
<keyword evidence="1" id="KW-0812">Transmembrane</keyword>
<accession>A0ABW2ZPF9</accession>
<feature type="transmembrane region" description="Helical" evidence="1">
    <location>
        <begin position="154"/>
        <end position="174"/>
    </location>
</feature>
<keyword evidence="3" id="KW-1185">Reference proteome</keyword>
<dbReference type="PANTHER" id="PTHR20992">
    <property type="entry name" value="AT15442P-RELATED"/>
    <property type="match status" value="1"/>
</dbReference>
<dbReference type="PANTHER" id="PTHR20992:SF9">
    <property type="entry name" value="AT15442P-RELATED"/>
    <property type="match status" value="1"/>
</dbReference>
<evidence type="ECO:0000256" key="1">
    <source>
        <dbReference type="SAM" id="Phobius"/>
    </source>
</evidence>
<dbReference type="RefSeq" id="WP_378750632.1">
    <property type="nucleotide sequence ID" value="NZ_JBHSSV010000003.1"/>
</dbReference>
<gene>
    <name evidence="2" type="ORF">ACFQZV_03985</name>
</gene>
<evidence type="ECO:0000313" key="3">
    <source>
        <dbReference type="Proteomes" id="UP001597042"/>
    </source>
</evidence>